<dbReference type="PANTHER" id="PTHR21581">
    <property type="entry name" value="D-ALANYL-D-ALANINE CARBOXYPEPTIDASE"/>
    <property type="match status" value="1"/>
</dbReference>
<evidence type="ECO:0000313" key="13">
    <source>
        <dbReference type="EMBL" id="GFP75147.1"/>
    </source>
</evidence>
<evidence type="ECO:0000256" key="1">
    <source>
        <dbReference type="ARBA" id="ARBA00007164"/>
    </source>
</evidence>
<dbReference type="SUPFAM" id="SSF56601">
    <property type="entry name" value="beta-lactamase/transpeptidase-like"/>
    <property type="match status" value="1"/>
</dbReference>
<feature type="chain" id="PRO_5028084269" description="Peptidase S11 D-alanyl-D-alanine carboxypeptidase A N-terminal domain-containing protein" evidence="11">
    <location>
        <begin position="27"/>
        <end position="425"/>
    </location>
</feature>
<accession>A0A6V8SD29</accession>
<evidence type="ECO:0000256" key="3">
    <source>
        <dbReference type="ARBA" id="ARBA00022801"/>
    </source>
</evidence>
<dbReference type="InterPro" id="IPR012338">
    <property type="entry name" value="Beta-lactam/transpept-like"/>
</dbReference>
<dbReference type="PANTHER" id="PTHR21581:SF26">
    <property type="entry name" value="D-ALANYL-D-ALANINE ENDOPEPTIDASE"/>
    <property type="match status" value="1"/>
</dbReference>
<dbReference type="AlphaFoldDB" id="A0A6V8SD29"/>
<protein>
    <recommendedName>
        <fullName evidence="12">Peptidase S11 D-alanyl-D-alanine carboxypeptidase A N-terminal domain-containing protein</fullName>
    </recommendedName>
</protein>
<feature type="signal peptide" evidence="11">
    <location>
        <begin position="1"/>
        <end position="26"/>
    </location>
</feature>
<feature type="binding site" evidence="8">
    <location>
        <position position="232"/>
    </location>
    <ligand>
        <name>substrate</name>
    </ligand>
</feature>
<evidence type="ECO:0000256" key="11">
    <source>
        <dbReference type="SAM" id="SignalP"/>
    </source>
</evidence>
<evidence type="ECO:0000256" key="6">
    <source>
        <dbReference type="ARBA" id="ARBA00023316"/>
    </source>
</evidence>
<keyword evidence="4" id="KW-0133">Cell shape</keyword>
<feature type="active site" description="Proton acceptor" evidence="7">
    <location>
        <position position="69"/>
    </location>
</feature>
<dbReference type="EMBL" id="BLZR01000001">
    <property type="protein sequence ID" value="GFP75147.1"/>
    <property type="molecule type" value="Genomic_DNA"/>
</dbReference>
<keyword evidence="10" id="KW-0472">Membrane</keyword>
<dbReference type="Gene3D" id="3.40.710.10">
    <property type="entry name" value="DD-peptidase/beta-lactamase superfamily"/>
    <property type="match status" value="1"/>
</dbReference>
<keyword evidence="6" id="KW-0961">Cell wall biogenesis/degradation</keyword>
<keyword evidence="2 11" id="KW-0732">Signal</keyword>
<evidence type="ECO:0000259" key="12">
    <source>
        <dbReference type="Pfam" id="PF00768"/>
    </source>
</evidence>
<dbReference type="GO" id="GO:0008360">
    <property type="term" value="P:regulation of cell shape"/>
    <property type="evidence" value="ECO:0007669"/>
    <property type="project" value="UniProtKB-KW"/>
</dbReference>
<keyword evidence="3" id="KW-0378">Hydrolase</keyword>
<dbReference type="Pfam" id="PF00768">
    <property type="entry name" value="Peptidase_S11"/>
    <property type="match status" value="1"/>
</dbReference>
<dbReference type="GO" id="GO:0009252">
    <property type="term" value="P:peptidoglycan biosynthetic process"/>
    <property type="evidence" value="ECO:0007669"/>
    <property type="project" value="UniProtKB-KW"/>
</dbReference>
<feature type="domain" description="Peptidase S11 D-alanyl-D-alanine carboxypeptidase A N-terminal" evidence="12">
    <location>
        <begin position="30"/>
        <end position="260"/>
    </location>
</feature>
<feature type="active site" evidence="7">
    <location>
        <position position="126"/>
    </location>
</feature>
<keyword evidence="14" id="KW-1185">Reference proteome</keyword>
<dbReference type="GO" id="GO:0006508">
    <property type="term" value="P:proteolysis"/>
    <property type="evidence" value="ECO:0007669"/>
    <property type="project" value="InterPro"/>
</dbReference>
<evidence type="ECO:0000256" key="8">
    <source>
        <dbReference type="PIRSR" id="PIRSR618044-2"/>
    </source>
</evidence>
<sequence length="425" mass="47616">MKRKGLITSLLLAFSISMFSPLTAKAAENTTSKLPTIVGESAITIDYNTGEIIYYKNGDTKRYPASTTKMMTALLFSEKAKKSDEIPYNEDAKKQPEYSLNVNFKPMTVNDTMTAEDVMKALLMYSANDSAYMIADFLGNGDYHKFVDMMNDKAKELNLKNTHFANPNGLHDPDHYTTAYDLSVIAREAYKQPWVEEVMTTDKSSIKISNSTVINLENRNKELGKNGNVGGKTGYTSQSGRCLATIYERDGRKIVGVVLKSYYDAQDQTVFNDMNKIMDYSFAAKKSTLLKAGSEIKKVDVSYKPLKFFGPTKTIQVPLVLQEDVTYYDNEINKKEVTENVKLSNVDAWSLAKDNSSVKLTVAERNFSKDYAVKANISTSELVKSSLGLYFGIAAAVIIVLILLGLVISIVNRLKRKRRRNKNIF</sequence>
<evidence type="ECO:0000256" key="5">
    <source>
        <dbReference type="ARBA" id="ARBA00022984"/>
    </source>
</evidence>
<evidence type="ECO:0000256" key="2">
    <source>
        <dbReference type="ARBA" id="ARBA00022729"/>
    </source>
</evidence>
<evidence type="ECO:0000256" key="9">
    <source>
        <dbReference type="RuleBase" id="RU004016"/>
    </source>
</evidence>
<feature type="transmembrane region" description="Helical" evidence="10">
    <location>
        <begin position="387"/>
        <end position="411"/>
    </location>
</feature>
<keyword evidence="10" id="KW-1133">Transmembrane helix</keyword>
<dbReference type="PRINTS" id="PR00725">
    <property type="entry name" value="DADACBPTASE1"/>
</dbReference>
<dbReference type="RefSeq" id="WP_244638109.1">
    <property type="nucleotide sequence ID" value="NZ_BLZR01000001.1"/>
</dbReference>
<dbReference type="InterPro" id="IPR018044">
    <property type="entry name" value="Peptidase_S11"/>
</dbReference>
<proteinExistence type="inferred from homology"/>
<keyword evidence="5" id="KW-0573">Peptidoglycan synthesis</keyword>
<dbReference type="InterPro" id="IPR001967">
    <property type="entry name" value="Peptidase_S11_N"/>
</dbReference>
<evidence type="ECO:0000313" key="14">
    <source>
        <dbReference type="Proteomes" id="UP000580568"/>
    </source>
</evidence>
<dbReference type="GO" id="GO:0009002">
    <property type="term" value="F:serine-type D-Ala-D-Ala carboxypeptidase activity"/>
    <property type="evidence" value="ECO:0007669"/>
    <property type="project" value="InterPro"/>
</dbReference>
<keyword evidence="10" id="KW-0812">Transmembrane</keyword>
<comment type="caution">
    <text evidence="13">The sequence shown here is derived from an EMBL/GenBank/DDBJ whole genome shotgun (WGS) entry which is preliminary data.</text>
</comment>
<organism evidence="13 14">
    <name type="scientific">Clostridium fungisolvens</name>
    <dbReference type="NCBI Taxonomy" id="1604897"/>
    <lineage>
        <taxon>Bacteria</taxon>
        <taxon>Bacillati</taxon>
        <taxon>Bacillota</taxon>
        <taxon>Clostridia</taxon>
        <taxon>Eubacteriales</taxon>
        <taxon>Clostridiaceae</taxon>
        <taxon>Clostridium</taxon>
    </lineage>
</organism>
<evidence type="ECO:0000256" key="7">
    <source>
        <dbReference type="PIRSR" id="PIRSR618044-1"/>
    </source>
</evidence>
<gene>
    <name evidence="13" type="ORF">bsdtw1_01218</name>
</gene>
<evidence type="ECO:0000256" key="10">
    <source>
        <dbReference type="SAM" id="Phobius"/>
    </source>
</evidence>
<reference evidence="13 14" key="1">
    <citation type="submission" date="2020-07" db="EMBL/GenBank/DDBJ databases">
        <title>A new beta-1,3-glucan-decomposing anaerobic bacterium isolated from anoxic soil subjected to biological soil disinfestation.</title>
        <authorList>
            <person name="Ueki A."/>
            <person name="Tonouchi A."/>
        </authorList>
    </citation>
    <scope>NUCLEOTIDE SEQUENCE [LARGE SCALE GENOMIC DNA]</scope>
    <source>
        <strain evidence="13 14">TW1</strain>
    </source>
</reference>
<dbReference type="GO" id="GO:0071555">
    <property type="term" value="P:cell wall organization"/>
    <property type="evidence" value="ECO:0007669"/>
    <property type="project" value="UniProtKB-KW"/>
</dbReference>
<name>A0A6V8SD29_9CLOT</name>
<feature type="active site" description="Acyl-ester intermediate" evidence="7">
    <location>
        <position position="66"/>
    </location>
</feature>
<evidence type="ECO:0000256" key="4">
    <source>
        <dbReference type="ARBA" id="ARBA00022960"/>
    </source>
</evidence>
<dbReference type="Proteomes" id="UP000580568">
    <property type="component" value="Unassembled WGS sequence"/>
</dbReference>
<comment type="similarity">
    <text evidence="1 9">Belongs to the peptidase S11 family.</text>
</comment>